<feature type="binding site" evidence="4">
    <location>
        <position position="136"/>
    </location>
    <ligand>
        <name>D-ribulose 5-phosphate</name>
        <dbReference type="ChEBI" id="CHEBI:58121"/>
    </ligand>
</feature>
<dbReference type="NCBIfam" id="TIGR00689">
    <property type="entry name" value="rpiB_lacA_lacB"/>
    <property type="match status" value="1"/>
</dbReference>
<dbReference type="InterPro" id="IPR003500">
    <property type="entry name" value="RpiB_LacA_LacB"/>
</dbReference>
<dbReference type="PANTHER" id="PTHR30345:SF0">
    <property type="entry name" value="DNA DAMAGE-REPAIR_TOLERATION PROTEIN DRT102"/>
    <property type="match status" value="1"/>
</dbReference>
<dbReference type="SUPFAM" id="SSF89623">
    <property type="entry name" value="Ribose/Galactose isomerase RpiB/AlsB"/>
    <property type="match status" value="1"/>
</dbReference>
<feature type="active site" description="Proton donor" evidence="3">
    <location>
        <position position="98"/>
    </location>
</feature>
<proteinExistence type="inferred from homology"/>
<keyword evidence="2 5" id="KW-0413">Isomerase</keyword>
<gene>
    <name evidence="5" type="ORF">AVDCRST_MAG17-508</name>
</gene>
<organism evidence="5">
    <name type="scientific">uncultured Solirubrobacterales bacterium</name>
    <dbReference type="NCBI Taxonomy" id="768556"/>
    <lineage>
        <taxon>Bacteria</taxon>
        <taxon>Bacillati</taxon>
        <taxon>Actinomycetota</taxon>
        <taxon>Thermoleophilia</taxon>
        <taxon>Solirubrobacterales</taxon>
        <taxon>environmental samples</taxon>
    </lineage>
</organism>
<dbReference type="GO" id="GO:0004751">
    <property type="term" value="F:ribose-5-phosphate isomerase activity"/>
    <property type="evidence" value="ECO:0007669"/>
    <property type="project" value="UniProtKB-EC"/>
</dbReference>
<feature type="binding site" evidence="4">
    <location>
        <position position="99"/>
    </location>
    <ligand>
        <name>D-ribulose 5-phosphate</name>
        <dbReference type="ChEBI" id="CHEBI:58121"/>
    </ligand>
</feature>
<evidence type="ECO:0000256" key="3">
    <source>
        <dbReference type="PIRSR" id="PIRSR005384-1"/>
    </source>
</evidence>
<feature type="binding site" evidence="4">
    <location>
        <begin position="8"/>
        <end position="9"/>
    </location>
    <ligand>
        <name>D-ribulose 5-phosphate</name>
        <dbReference type="ChEBI" id="CHEBI:58121"/>
    </ligand>
</feature>
<dbReference type="PIRSF" id="PIRSF005384">
    <property type="entry name" value="RpiB_LacA_B"/>
    <property type="match status" value="1"/>
</dbReference>
<dbReference type="NCBIfam" id="NF004051">
    <property type="entry name" value="PRK05571.1"/>
    <property type="match status" value="1"/>
</dbReference>
<dbReference type="Gene3D" id="3.40.1400.10">
    <property type="entry name" value="Sugar-phosphate isomerase, RpiB/LacA/LacB"/>
    <property type="match status" value="1"/>
</dbReference>
<dbReference type="EC" id="5.3.1.6" evidence="5"/>
<dbReference type="GO" id="GO:0009052">
    <property type="term" value="P:pentose-phosphate shunt, non-oxidative branch"/>
    <property type="evidence" value="ECO:0007669"/>
    <property type="project" value="TreeGrafter"/>
</dbReference>
<dbReference type="Pfam" id="PF02502">
    <property type="entry name" value="LacAB_rpiB"/>
    <property type="match status" value="1"/>
</dbReference>
<dbReference type="InterPro" id="IPR036569">
    <property type="entry name" value="RpiB_LacA_LacB_sf"/>
</dbReference>
<dbReference type="InterPro" id="IPR004785">
    <property type="entry name" value="RpiB"/>
</dbReference>
<reference evidence="5" key="1">
    <citation type="submission" date="2020-02" db="EMBL/GenBank/DDBJ databases">
        <authorList>
            <person name="Meier V. D."/>
        </authorList>
    </citation>
    <scope>NUCLEOTIDE SEQUENCE</scope>
    <source>
        <strain evidence="5">AVDCRST_MAG17</strain>
    </source>
</reference>
<evidence type="ECO:0000313" key="5">
    <source>
        <dbReference type="EMBL" id="CAA9486389.1"/>
    </source>
</evidence>
<name>A0A6J4S4S9_9ACTN</name>
<feature type="binding site" evidence="4">
    <location>
        <position position="132"/>
    </location>
    <ligand>
        <name>D-ribulose 5-phosphate</name>
        <dbReference type="ChEBI" id="CHEBI:58121"/>
    </ligand>
</feature>
<dbReference type="AlphaFoldDB" id="A0A6J4S4S9"/>
<sequence length="148" mass="15618">MRIAVGSDHAGYGLKSRVVPMLEAEGHEVMDVGAGSEESADYPLYAELAARLVADGQAERGVIVCGSGSGVSIAANKVDGVRAVNAHDAEEAELGRRHNDANVLALAGRRLDEREAGAIVDAFLTADFEGGRHGRRVDQIAAIERRNQ</sequence>
<feature type="binding site" evidence="4">
    <location>
        <begin position="66"/>
        <end position="70"/>
    </location>
    <ligand>
        <name>D-ribulose 5-phosphate</name>
        <dbReference type="ChEBI" id="CHEBI:58121"/>
    </ligand>
</feature>
<evidence type="ECO:0000256" key="1">
    <source>
        <dbReference type="ARBA" id="ARBA00008754"/>
    </source>
</evidence>
<comment type="similarity">
    <text evidence="1">Belongs to the LacAB/RpiB family.</text>
</comment>
<feature type="active site" description="Proton acceptor" evidence="3">
    <location>
        <position position="65"/>
    </location>
</feature>
<dbReference type="PANTHER" id="PTHR30345">
    <property type="entry name" value="RIBOSE-5-PHOSPHATE ISOMERASE B"/>
    <property type="match status" value="1"/>
</dbReference>
<accession>A0A6J4S4S9</accession>
<dbReference type="NCBIfam" id="TIGR01120">
    <property type="entry name" value="rpiB"/>
    <property type="match status" value="1"/>
</dbReference>
<evidence type="ECO:0000256" key="2">
    <source>
        <dbReference type="ARBA" id="ARBA00023235"/>
    </source>
</evidence>
<evidence type="ECO:0000256" key="4">
    <source>
        <dbReference type="PIRSR" id="PIRSR005384-2"/>
    </source>
</evidence>
<protein>
    <submittedName>
        <fullName evidence="5">Ribose 5-phosphate isomerase B</fullName>
        <ecNumber evidence="5">5.3.1.6</ecNumber>
    </submittedName>
</protein>
<feature type="binding site" evidence="4">
    <location>
        <position position="109"/>
    </location>
    <ligand>
        <name>D-ribulose 5-phosphate</name>
        <dbReference type="ChEBI" id="CHEBI:58121"/>
    </ligand>
</feature>
<dbReference type="GO" id="GO:0019316">
    <property type="term" value="P:D-allose catabolic process"/>
    <property type="evidence" value="ECO:0007669"/>
    <property type="project" value="TreeGrafter"/>
</dbReference>
<dbReference type="EMBL" id="CADCVV010000037">
    <property type="protein sequence ID" value="CAA9486389.1"/>
    <property type="molecule type" value="Genomic_DNA"/>
</dbReference>